<dbReference type="Proteomes" id="UP000239001">
    <property type="component" value="Unassembled WGS sequence"/>
</dbReference>
<dbReference type="PROSITE" id="PS51898">
    <property type="entry name" value="TYR_RECOMBINASE"/>
    <property type="match status" value="1"/>
</dbReference>
<dbReference type="RefSeq" id="WP_106459299.1">
    <property type="nucleotide sequence ID" value="NZ_PXOH01000048.1"/>
</dbReference>
<evidence type="ECO:0000313" key="4">
    <source>
        <dbReference type="Proteomes" id="UP000239001"/>
    </source>
</evidence>
<evidence type="ECO:0000259" key="2">
    <source>
        <dbReference type="PROSITE" id="PS51898"/>
    </source>
</evidence>
<proteinExistence type="predicted"/>
<reference evidence="3 4" key="2">
    <citation type="submission" date="2018-03" db="EMBL/GenBank/DDBJ databases">
        <authorList>
            <person name="Keele B.F."/>
        </authorList>
    </citation>
    <scope>NUCLEOTIDE SEQUENCE [LARGE SCALE GENOMIC DNA]</scope>
    <source>
        <strain evidence="3 4">CCALA 016</strain>
    </source>
</reference>
<dbReference type="GO" id="GO:0015074">
    <property type="term" value="P:DNA integration"/>
    <property type="evidence" value="ECO:0007669"/>
    <property type="project" value="InterPro"/>
</dbReference>
<feature type="domain" description="Tyr recombinase" evidence="2">
    <location>
        <begin position="199"/>
        <end position="402"/>
    </location>
</feature>
<reference evidence="3 4" key="1">
    <citation type="submission" date="2018-03" db="EMBL/GenBank/DDBJ databases">
        <title>The ancient ancestry and fast evolution of plastids.</title>
        <authorList>
            <person name="Moore K.R."/>
            <person name="Magnabosco C."/>
            <person name="Momper L."/>
            <person name="Gold D.A."/>
            <person name="Bosak T."/>
            <person name="Fournier G.P."/>
        </authorList>
    </citation>
    <scope>NUCLEOTIDE SEQUENCE [LARGE SCALE GENOMIC DNA]</scope>
    <source>
        <strain evidence="3 4">CCALA 016</strain>
    </source>
</reference>
<name>A0A2T1LRE5_9CHRO</name>
<dbReference type="PANTHER" id="PTHR30349:SF64">
    <property type="entry name" value="PROPHAGE INTEGRASE INTD-RELATED"/>
    <property type="match status" value="1"/>
</dbReference>
<keyword evidence="1" id="KW-0233">DNA recombination</keyword>
<dbReference type="GO" id="GO:0006310">
    <property type="term" value="P:DNA recombination"/>
    <property type="evidence" value="ECO:0007669"/>
    <property type="project" value="UniProtKB-KW"/>
</dbReference>
<dbReference type="OrthoDB" id="530235at2"/>
<accession>A0A2T1LRE5</accession>
<dbReference type="PANTHER" id="PTHR30349">
    <property type="entry name" value="PHAGE INTEGRASE-RELATED"/>
    <property type="match status" value="1"/>
</dbReference>
<dbReference type="InterPro" id="IPR002104">
    <property type="entry name" value="Integrase_catalytic"/>
</dbReference>
<dbReference type="EMBL" id="PXOH01000048">
    <property type="protein sequence ID" value="PSF31180.1"/>
    <property type="molecule type" value="Genomic_DNA"/>
</dbReference>
<evidence type="ECO:0000256" key="1">
    <source>
        <dbReference type="ARBA" id="ARBA00023172"/>
    </source>
</evidence>
<dbReference type="AlphaFoldDB" id="A0A2T1LRE5"/>
<protein>
    <submittedName>
        <fullName evidence="3">Integrase</fullName>
    </submittedName>
</protein>
<dbReference type="InterPro" id="IPR050090">
    <property type="entry name" value="Tyrosine_recombinase_XerCD"/>
</dbReference>
<dbReference type="GO" id="GO:0003677">
    <property type="term" value="F:DNA binding"/>
    <property type="evidence" value="ECO:0007669"/>
    <property type="project" value="InterPro"/>
</dbReference>
<dbReference type="InterPro" id="IPR011010">
    <property type="entry name" value="DNA_brk_join_enz"/>
</dbReference>
<dbReference type="Gene3D" id="1.10.443.10">
    <property type="entry name" value="Intergrase catalytic core"/>
    <property type="match status" value="1"/>
</dbReference>
<sequence length="402" mass="46915">MPDIKLGTDKGILRLQFSSRVSQAYYGRRQFYKGLGRSDTPSDREWALSICRRIQLDIDHPDDLFDPTLIKYLGFKTKSVEAIGSGIKLGQLYEDYVNWKVFTGKISETTLKTRHNRTYLNWLKPFLEEEISPELVSTIAKRLLAQNFYKPNLKKFFSALSEMGDRAVRKEILPKNYFFELKEIDLRISKKSHQLAEEEDYRNFTLEERDLIISCFRNSSRKNILQISDLIEFLFLTGCRQGEAFALKWNDIKDEWIMFDESYSSETKITKEPKNRVVRIFKTKRYDKLNHLIHNLRSKRKKINPNDYVFLTANGKQYNRFNIQTAWQSKNTGNSEGIVTQLAREGKISQYLKPSSTRHTFITLQAQAGVDLKLLADSCGNSVDTIYDHYLGANRNAVFINM</sequence>
<organism evidence="3 4">
    <name type="scientific">Aphanothece hegewaldii CCALA 016</name>
    <dbReference type="NCBI Taxonomy" id="2107694"/>
    <lineage>
        <taxon>Bacteria</taxon>
        <taxon>Bacillati</taxon>
        <taxon>Cyanobacteriota</taxon>
        <taxon>Cyanophyceae</taxon>
        <taxon>Oscillatoriophycideae</taxon>
        <taxon>Chroococcales</taxon>
        <taxon>Aphanothecaceae</taxon>
        <taxon>Aphanothece</taxon>
    </lineage>
</organism>
<dbReference type="Pfam" id="PF00589">
    <property type="entry name" value="Phage_integrase"/>
    <property type="match status" value="1"/>
</dbReference>
<evidence type="ECO:0000313" key="3">
    <source>
        <dbReference type="EMBL" id="PSF31180.1"/>
    </source>
</evidence>
<dbReference type="SUPFAM" id="SSF56349">
    <property type="entry name" value="DNA breaking-rejoining enzymes"/>
    <property type="match status" value="1"/>
</dbReference>
<comment type="caution">
    <text evidence="3">The sequence shown here is derived from an EMBL/GenBank/DDBJ whole genome shotgun (WGS) entry which is preliminary data.</text>
</comment>
<dbReference type="InterPro" id="IPR013762">
    <property type="entry name" value="Integrase-like_cat_sf"/>
</dbReference>
<gene>
    <name evidence="3" type="ORF">C7H19_23260</name>
</gene>
<keyword evidence="4" id="KW-1185">Reference proteome</keyword>